<dbReference type="GO" id="GO:0015074">
    <property type="term" value="P:DNA integration"/>
    <property type="evidence" value="ECO:0007669"/>
    <property type="project" value="UniProtKB-KW"/>
</dbReference>
<dbReference type="InterPro" id="IPR002104">
    <property type="entry name" value="Integrase_catalytic"/>
</dbReference>
<evidence type="ECO:0000313" key="6">
    <source>
        <dbReference type="EMBL" id="VVV06840.1"/>
    </source>
</evidence>
<dbReference type="EMBL" id="LR721752">
    <property type="protein sequence ID" value="VVV06840.1"/>
    <property type="molecule type" value="Genomic_DNA"/>
</dbReference>
<evidence type="ECO:0000256" key="4">
    <source>
        <dbReference type="ARBA" id="ARBA00023172"/>
    </source>
</evidence>
<evidence type="ECO:0000259" key="5">
    <source>
        <dbReference type="PROSITE" id="PS51898"/>
    </source>
</evidence>
<dbReference type="Gene3D" id="1.10.150.130">
    <property type="match status" value="1"/>
</dbReference>
<reference evidence="6" key="1">
    <citation type="submission" date="2019-09" db="EMBL/GenBank/DDBJ databases">
        <authorList>
            <person name="Hjerde E."/>
        </authorList>
    </citation>
    <scope>NUCLEOTIDE SEQUENCE [LARGE SCALE GENOMIC DNA]</scope>
    <source>
        <strain evidence="6">06/09/160</strain>
        <plasmid evidence="6">pAWOD_1</plasmid>
    </source>
</reference>
<dbReference type="PANTHER" id="PTHR30629">
    <property type="entry name" value="PROPHAGE INTEGRASE"/>
    <property type="match status" value="1"/>
</dbReference>
<geneLocation type="plasmid" evidence="6">
    <name>pAWOD_1</name>
</geneLocation>
<comment type="similarity">
    <text evidence="1">Belongs to the 'phage' integrase family.</text>
</comment>
<dbReference type="PANTHER" id="PTHR30629:SF2">
    <property type="entry name" value="PROPHAGE INTEGRASE INTS-RELATED"/>
    <property type="match status" value="1"/>
</dbReference>
<dbReference type="Pfam" id="PF00589">
    <property type="entry name" value="Phage_integrase"/>
    <property type="match status" value="1"/>
</dbReference>
<name>A0A5Q4ZYA4_9GAMM</name>
<keyword evidence="3" id="KW-0238">DNA-binding</keyword>
<keyword evidence="4" id="KW-0233">DNA recombination</keyword>
<feature type="domain" description="Tyr recombinase" evidence="5">
    <location>
        <begin position="196"/>
        <end position="378"/>
    </location>
</feature>
<dbReference type="CDD" id="cd00801">
    <property type="entry name" value="INT_P4_C"/>
    <property type="match status" value="1"/>
</dbReference>
<dbReference type="InterPro" id="IPR038488">
    <property type="entry name" value="Integrase_DNA-bd_sf"/>
</dbReference>
<evidence type="ECO:0000256" key="1">
    <source>
        <dbReference type="ARBA" id="ARBA00008857"/>
    </source>
</evidence>
<dbReference type="InterPro" id="IPR013762">
    <property type="entry name" value="Integrase-like_cat_sf"/>
</dbReference>
<dbReference type="GO" id="GO:0006310">
    <property type="term" value="P:DNA recombination"/>
    <property type="evidence" value="ECO:0007669"/>
    <property type="project" value="UniProtKB-KW"/>
</dbReference>
<dbReference type="SUPFAM" id="SSF56349">
    <property type="entry name" value="DNA breaking-rejoining enzymes"/>
    <property type="match status" value="1"/>
</dbReference>
<dbReference type="InterPro" id="IPR010998">
    <property type="entry name" value="Integrase_recombinase_N"/>
</dbReference>
<dbReference type="InterPro" id="IPR050808">
    <property type="entry name" value="Phage_Integrase"/>
</dbReference>
<dbReference type="GO" id="GO:0003677">
    <property type="term" value="F:DNA binding"/>
    <property type="evidence" value="ECO:0007669"/>
    <property type="project" value="UniProtKB-KW"/>
</dbReference>
<dbReference type="PROSITE" id="PS51898">
    <property type="entry name" value="TYR_RECOMBINASE"/>
    <property type="match status" value="1"/>
</dbReference>
<dbReference type="AlphaFoldDB" id="A0A5Q4ZYA4"/>
<keyword evidence="2" id="KW-0229">DNA integration</keyword>
<keyword evidence="6" id="KW-0614">Plasmid</keyword>
<sequence>MFINKDELLNALIKKKTYEFNVCTHVSLSVHPSGSKTLLMRYRIDGKKKCLKIGNIELFSNEELNQRIRKAKQELHDGTCPATRARTEIRKNKEGSIRIEALIDYYSKTHVAKLKSADQINALLNRHLIEKIGYVRIAEFNQQILETALANVGQTTQRKVAKLLHAAFNFAISRDLISMTNPMSQKVNNFGRNGRKTKRYLKKTDIELLLENINNVTSNKSIVNAVLLLVATGQRKCEILEMRWDEVDFNNKEIVITAERLKTAHSEDIEKQEDHTIFLSDFAITTLKNQLERTGTKKNVFNDLNVDTFNRDLTKIIKKIEQLKHFTPHDLRRTFFTNNLESGYNVKVLDKILNHKITGVESHYNYAQFIENQKEIMKKWGVYLSHFHKL</sequence>
<dbReference type="Gene3D" id="1.10.443.10">
    <property type="entry name" value="Intergrase catalytic core"/>
    <property type="match status" value="1"/>
</dbReference>
<proteinExistence type="inferred from homology"/>
<dbReference type="InterPro" id="IPR011010">
    <property type="entry name" value="DNA_brk_join_enz"/>
</dbReference>
<dbReference type="Gene3D" id="3.30.160.390">
    <property type="entry name" value="Integrase, DNA-binding domain"/>
    <property type="match status" value="1"/>
</dbReference>
<gene>
    <name evidence="6" type="primary">intS</name>
    <name evidence="6" type="ORF">AW0309160_04334</name>
</gene>
<organism evidence="6">
    <name type="scientific">Aliivibrio wodanis</name>
    <dbReference type="NCBI Taxonomy" id="80852"/>
    <lineage>
        <taxon>Bacteria</taxon>
        <taxon>Pseudomonadati</taxon>
        <taxon>Pseudomonadota</taxon>
        <taxon>Gammaproteobacteria</taxon>
        <taxon>Vibrionales</taxon>
        <taxon>Vibrionaceae</taxon>
        <taxon>Aliivibrio</taxon>
    </lineage>
</organism>
<accession>A0A5Q4ZYA4</accession>
<evidence type="ECO:0000256" key="2">
    <source>
        <dbReference type="ARBA" id="ARBA00022908"/>
    </source>
</evidence>
<evidence type="ECO:0000256" key="3">
    <source>
        <dbReference type="ARBA" id="ARBA00023125"/>
    </source>
</evidence>
<protein>
    <submittedName>
        <fullName evidence="6">Prophage integrase IntS</fullName>
    </submittedName>
</protein>